<keyword evidence="2" id="KW-0677">Repeat</keyword>
<evidence type="ECO:0000313" key="5">
    <source>
        <dbReference type="EMBL" id="CAL1706335.1"/>
    </source>
</evidence>
<accession>A0ABP1DES6</accession>
<dbReference type="PANTHER" id="PTHR15526:SF5">
    <property type="entry name" value="MUSKELIN"/>
    <property type="match status" value="1"/>
</dbReference>
<evidence type="ECO:0000256" key="2">
    <source>
        <dbReference type="ARBA" id="ARBA00022737"/>
    </source>
</evidence>
<dbReference type="Pfam" id="PF24681">
    <property type="entry name" value="Kelch_KLHDC2_KLHL20_DRC7"/>
    <property type="match status" value="1"/>
</dbReference>
<evidence type="ECO:0000313" key="6">
    <source>
        <dbReference type="Proteomes" id="UP001497453"/>
    </source>
</evidence>
<dbReference type="InterPro" id="IPR010565">
    <property type="entry name" value="Muskelin_N"/>
</dbReference>
<keyword evidence="1" id="KW-0880">Kelch repeat</keyword>
<feature type="compositionally biased region" description="Low complexity" evidence="3">
    <location>
        <begin position="381"/>
        <end position="413"/>
    </location>
</feature>
<reference evidence="6" key="1">
    <citation type="submission" date="2024-04" db="EMBL/GenBank/DDBJ databases">
        <authorList>
            <person name="Shaw F."/>
            <person name="Minotto A."/>
        </authorList>
    </citation>
    <scope>NUCLEOTIDE SEQUENCE [LARGE SCALE GENOMIC DNA]</scope>
</reference>
<proteinExistence type="predicted"/>
<feature type="compositionally biased region" description="Acidic residues" evidence="3">
    <location>
        <begin position="838"/>
        <end position="849"/>
    </location>
</feature>
<dbReference type="Gene3D" id="2.60.120.260">
    <property type="entry name" value="Galactose-binding domain-like"/>
    <property type="match status" value="1"/>
</dbReference>
<feature type="compositionally biased region" description="Low complexity" evidence="3">
    <location>
        <begin position="814"/>
        <end position="825"/>
    </location>
</feature>
<dbReference type="Pfam" id="PF06588">
    <property type="entry name" value="Muskelin_N"/>
    <property type="match status" value="1"/>
</dbReference>
<evidence type="ECO:0000256" key="3">
    <source>
        <dbReference type="SAM" id="MobiDB-lite"/>
    </source>
</evidence>
<feature type="region of interest" description="Disordered" evidence="3">
    <location>
        <begin position="811"/>
        <end position="859"/>
    </location>
</feature>
<dbReference type="Gene3D" id="2.120.10.80">
    <property type="entry name" value="Kelch-type beta propeller"/>
    <property type="match status" value="2"/>
</dbReference>
<protein>
    <recommendedName>
        <fullName evidence="4">Muskelin N-terminal domain-containing protein</fullName>
    </recommendedName>
</protein>
<feature type="domain" description="Muskelin N-terminal" evidence="4">
    <location>
        <begin position="9"/>
        <end position="192"/>
    </location>
</feature>
<dbReference type="InterPro" id="IPR008979">
    <property type="entry name" value="Galactose-bd-like_sf"/>
</dbReference>
<dbReference type="SUPFAM" id="SSF50965">
    <property type="entry name" value="Galactose oxidase, central domain"/>
    <property type="match status" value="1"/>
</dbReference>
<sequence>MEFPPTVPITYSIAGCSEHSGKYVAENIRVDKPLDQSSRWSGAYQAGNVKQWMLLKTEELCVLKSVTFGKFHRAHPCNMKEFKLLVGLTESNMTEVLHAGLKNDSVPETFLIRYTNSDAVPFPTRYLKIVPLSAHGQSFHTSIWYVSLSGIVDQPFVEQVHLRHEEHQETVILRYILKHLRQRRLLTPYQEIISRAFPETSSSASSPYLSTNPFEHPTLTQLHKSLVLQGDYPVAETLLSSCASQGLLSEAILQFQPSAEWSRIDSDALKEEFMQTDEVNEHPTPRIKPSPRGGHAMCLDRANGLIYMFGGWDGRKSLDDFWVMNVRERQWRLISTSRNSSGDIHPGPRACHKMVFDDNTGDIYLFGRLDEGVSVDPPAPHTTITTTAASRLSEGASPASLPLPGSPPSGNGSSPPPAGNPSPAIYPWSTPWSAEFFRYHTRGGQSGKWELISRNTSAEHGPPLIFDHQMVIDTTSQMIYVYGGRVVDGDWESIKYSGLYSYDIKTGRWKMLNSPDNSSTHPFIPSRFGHSMVLEPSTQTLFIFAGQRDDGYLSDMYTYHIPSNTVTELFSNFTTAGGPDACFTQRALIDTDLREIYVLCGLTKGPPGALSVLEKDSPYWIYRYKRPDQPGKWTKILSLSSPPNKPEPTVGPAPLPRYAHQAVYDNETKTIYMHGGNAGLEKDTEDVVRSGGDGDDDSRQSAPPATRDIGVGTDARREERHVVGGDGEENRLDDFWSLRLKRPDSIDIVRRGKYIIRQQRFRELCEDDVPVKALSYLKTEVSAVVNHSDPDEGSLFRSLLSHLLTPSFAKQHDASSSLASGPSAAKGRSRPDTPSNGIDEDATMTDSDAEPSSSGVTTPISSSVLLTLRLFEEDPSETRAQGEVPPPSAARYRQRTQVFEELLQFVNEDVRQPDRDLLELINIDQMGQEI</sequence>
<feature type="region of interest" description="Disordered" evidence="3">
    <location>
        <begin position="676"/>
        <end position="728"/>
    </location>
</feature>
<dbReference type="Proteomes" id="UP001497453">
    <property type="component" value="Chromosome 4"/>
</dbReference>
<gene>
    <name evidence="5" type="ORF">GFSPODELE1_LOCUS5829</name>
</gene>
<evidence type="ECO:0000256" key="1">
    <source>
        <dbReference type="ARBA" id="ARBA00022441"/>
    </source>
</evidence>
<keyword evidence="6" id="KW-1185">Reference proteome</keyword>
<organism evidence="5 6">
    <name type="scientific">Somion occarium</name>
    <dbReference type="NCBI Taxonomy" id="3059160"/>
    <lineage>
        <taxon>Eukaryota</taxon>
        <taxon>Fungi</taxon>
        <taxon>Dikarya</taxon>
        <taxon>Basidiomycota</taxon>
        <taxon>Agaricomycotina</taxon>
        <taxon>Agaricomycetes</taxon>
        <taxon>Polyporales</taxon>
        <taxon>Cerrenaceae</taxon>
        <taxon>Somion</taxon>
    </lineage>
</organism>
<name>A0ABP1DES6_9APHY</name>
<evidence type="ECO:0000259" key="4">
    <source>
        <dbReference type="Pfam" id="PF06588"/>
    </source>
</evidence>
<dbReference type="InterPro" id="IPR015915">
    <property type="entry name" value="Kelch-typ_b-propeller"/>
</dbReference>
<dbReference type="InterPro" id="IPR052456">
    <property type="entry name" value="CTLH_complex_component"/>
</dbReference>
<feature type="region of interest" description="Disordered" evidence="3">
    <location>
        <begin position="375"/>
        <end position="424"/>
    </location>
</feature>
<dbReference type="InterPro" id="IPR011043">
    <property type="entry name" value="Gal_Oxase/kelch_b-propeller"/>
</dbReference>
<dbReference type="SUPFAM" id="SSF49785">
    <property type="entry name" value="Galactose-binding domain-like"/>
    <property type="match status" value="1"/>
</dbReference>
<feature type="compositionally biased region" description="Basic and acidic residues" evidence="3">
    <location>
        <begin position="714"/>
        <end position="728"/>
    </location>
</feature>
<dbReference type="PANTHER" id="PTHR15526">
    <property type="entry name" value="MUSKELIN"/>
    <property type="match status" value="1"/>
</dbReference>
<dbReference type="EMBL" id="OZ037947">
    <property type="protein sequence ID" value="CAL1706335.1"/>
    <property type="molecule type" value="Genomic_DNA"/>
</dbReference>